<reference evidence="1 2" key="1">
    <citation type="submission" date="2023-03" db="EMBL/GenBank/DDBJ databases">
        <title>Genome insight into feeding habits of ladybird beetles.</title>
        <authorList>
            <person name="Li H.-S."/>
            <person name="Huang Y.-H."/>
            <person name="Pang H."/>
        </authorList>
    </citation>
    <scope>NUCLEOTIDE SEQUENCE [LARGE SCALE GENOMIC DNA]</scope>
    <source>
        <strain evidence="1">SYSU_2023b</strain>
        <tissue evidence="1">Whole body</tissue>
    </source>
</reference>
<dbReference type="EMBL" id="JARQZJ010000043">
    <property type="protein sequence ID" value="KAK9877657.1"/>
    <property type="molecule type" value="Genomic_DNA"/>
</dbReference>
<keyword evidence="2" id="KW-1185">Reference proteome</keyword>
<evidence type="ECO:0000313" key="1">
    <source>
        <dbReference type="EMBL" id="KAK9877657.1"/>
    </source>
</evidence>
<sequence length="483" mass="55334">MEPEVMYVQGGRGSGKKDAGILISCDCSEGANNFKKVATAKLSAKYDISDVKKVKKEDSISRLIRYDELLIQHGNKLYLKYKVKYNHKMIRAKLRLLGRLLYEMKKINVLVTNFSRKYTPELYDSFVATVNLFRELSSDGTKYNKPALPSAIGIEIKKVARLLIANCIRQKNENSKKMAKYFLELFIEDYSGSLSKTVAESQNALKRKKVTTLPIMDDIKVLNLYIKQQRIPTTYSNLIENYSSSNWKELAPLTLISLLLLNRRRSGELERTLLTDLRNYQTVSEDQNFELYEGFTTSGRVSARNYGRITIRGKLCIELSVLIPEQEYRCLQLIVKFRKRAGVPMSNPYLFGLPSVLKSQQRYLRACNLLRKYSLQCSAKHPSRLRATLLRKHIATRSAVKGFNESEVSDLANYLGHADKIHRDNYRMPLRKTRMSAVLEEARCNIQKVADISCSSVNASIFEESRCCSSDILSDSKDISWDK</sequence>
<gene>
    <name evidence="1" type="ORF">WA026_019327</name>
</gene>
<comment type="caution">
    <text evidence="1">The sequence shown here is derived from an EMBL/GenBank/DDBJ whole genome shotgun (WGS) entry which is preliminary data.</text>
</comment>
<accession>A0AAW1UAC0</accession>
<proteinExistence type="predicted"/>
<dbReference type="Proteomes" id="UP001431783">
    <property type="component" value="Unassembled WGS sequence"/>
</dbReference>
<dbReference type="PANTHER" id="PTHR33480:SF1">
    <property type="entry name" value="TYR RECOMBINASE DOMAIN-CONTAINING PROTEIN"/>
    <property type="match status" value="1"/>
</dbReference>
<name>A0AAW1UAC0_9CUCU</name>
<organism evidence="1 2">
    <name type="scientific">Henosepilachna vigintioctopunctata</name>
    <dbReference type="NCBI Taxonomy" id="420089"/>
    <lineage>
        <taxon>Eukaryota</taxon>
        <taxon>Metazoa</taxon>
        <taxon>Ecdysozoa</taxon>
        <taxon>Arthropoda</taxon>
        <taxon>Hexapoda</taxon>
        <taxon>Insecta</taxon>
        <taxon>Pterygota</taxon>
        <taxon>Neoptera</taxon>
        <taxon>Endopterygota</taxon>
        <taxon>Coleoptera</taxon>
        <taxon>Polyphaga</taxon>
        <taxon>Cucujiformia</taxon>
        <taxon>Coccinelloidea</taxon>
        <taxon>Coccinellidae</taxon>
        <taxon>Epilachninae</taxon>
        <taxon>Epilachnini</taxon>
        <taxon>Henosepilachna</taxon>
    </lineage>
</organism>
<protein>
    <submittedName>
        <fullName evidence="1">Uncharacterized protein</fullName>
    </submittedName>
</protein>
<dbReference type="PANTHER" id="PTHR33480">
    <property type="entry name" value="SET DOMAIN-CONTAINING PROTEIN-RELATED"/>
    <property type="match status" value="1"/>
</dbReference>
<evidence type="ECO:0000313" key="2">
    <source>
        <dbReference type="Proteomes" id="UP001431783"/>
    </source>
</evidence>
<dbReference type="AlphaFoldDB" id="A0AAW1UAC0"/>